<proteinExistence type="predicted"/>
<evidence type="ECO:0000313" key="1">
    <source>
        <dbReference type="EMBL" id="PRP86268.1"/>
    </source>
</evidence>
<reference evidence="1 2" key="1">
    <citation type="journal article" date="2018" name="Genome Biol. Evol.">
        <title>Multiple Roots of Fruiting Body Formation in Amoebozoa.</title>
        <authorList>
            <person name="Hillmann F."/>
            <person name="Forbes G."/>
            <person name="Novohradska S."/>
            <person name="Ferling I."/>
            <person name="Riege K."/>
            <person name="Groth M."/>
            <person name="Westermann M."/>
            <person name="Marz M."/>
            <person name="Spaller T."/>
            <person name="Winckler T."/>
            <person name="Schaap P."/>
            <person name="Glockner G."/>
        </authorList>
    </citation>
    <scope>NUCLEOTIDE SEQUENCE [LARGE SCALE GENOMIC DNA]</scope>
    <source>
        <strain evidence="1 2">Jena</strain>
    </source>
</reference>
<name>A0A2P6NQU1_9EUKA</name>
<dbReference type="AlphaFoldDB" id="A0A2P6NQU1"/>
<protein>
    <submittedName>
        <fullName evidence="1">Uncharacterized protein</fullName>
    </submittedName>
</protein>
<dbReference type="InParanoid" id="A0A2P6NQU1"/>
<comment type="caution">
    <text evidence="1">The sequence shown here is derived from an EMBL/GenBank/DDBJ whole genome shotgun (WGS) entry which is preliminary data.</text>
</comment>
<dbReference type="Proteomes" id="UP000241769">
    <property type="component" value="Unassembled WGS sequence"/>
</dbReference>
<organism evidence="1 2">
    <name type="scientific">Planoprotostelium fungivorum</name>
    <dbReference type="NCBI Taxonomy" id="1890364"/>
    <lineage>
        <taxon>Eukaryota</taxon>
        <taxon>Amoebozoa</taxon>
        <taxon>Evosea</taxon>
        <taxon>Variosea</taxon>
        <taxon>Cavosteliida</taxon>
        <taxon>Cavosteliaceae</taxon>
        <taxon>Planoprotostelium</taxon>
    </lineage>
</organism>
<accession>A0A2P6NQU1</accession>
<sequence length="119" mass="14172">MKKQFRQANRTDMRRVTDPLAVMVIRFHEEEEEEPTLTMVNREAVRIIQPLLREDYEGDHVDQFWSSATTATETLSPQRQLFISLGSIIQAEFQRMVFENQLYVVVTAKRLRQIERIFK</sequence>
<dbReference type="EMBL" id="MDYQ01000033">
    <property type="protein sequence ID" value="PRP86268.1"/>
    <property type="molecule type" value="Genomic_DNA"/>
</dbReference>
<gene>
    <name evidence="1" type="ORF">PROFUN_05409</name>
</gene>
<evidence type="ECO:0000313" key="2">
    <source>
        <dbReference type="Proteomes" id="UP000241769"/>
    </source>
</evidence>
<keyword evidence="2" id="KW-1185">Reference proteome</keyword>